<dbReference type="InterPro" id="IPR008900">
    <property type="entry name" value="Zot_N"/>
</dbReference>
<dbReference type="InterPro" id="IPR002464">
    <property type="entry name" value="DNA/RNA_helicase_DEAH_CS"/>
</dbReference>
<evidence type="ECO:0000256" key="1">
    <source>
        <dbReference type="ARBA" id="ARBA00022801"/>
    </source>
</evidence>
<dbReference type="PROSITE" id="PS00690">
    <property type="entry name" value="DEAH_ATP_HELICASE"/>
    <property type="match status" value="1"/>
</dbReference>
<proteinExistence type="predicted"/>
<reference evidence="5 6" key="1">
    <citation type="submission" date="2019-04" db="EMBL/GenBank/DDBJ databases">
        <title>Sulfurimonas crateris sp. nov. a facultative anaerobic sulfur-oxidizing chemolithautotrophic bacterium isolated from a terrestrial mud vulcano.</title>
        <authorList>
            <person name="Ratnikova N.M."/>
            <person name="Slobodkin A.I."/>
            <person name="Merkel A.Y."/>
            <person name="Novikov A."/>
            <person name="Bonch-Osmolovskaya E.A."/>
            <person name="Slobodkina G.B."/>
        </authorList>
    </citation>
    <scope>NUCLEOTIDE SEQUENCE [LARGE SCALE GENOMIC DNA]</scope>
    <source>
        <strain evidence="5 6">SN118</strain>
    </source>
</reference>
<dbReference type="InterPro" id="IPR027417">
    <property type="entry name" value="P-loop_NTPase"/>
</dbReference>
<keyword evidence="6" id="KW-1185">Reference proteome</keyword>
<gene>
    <name evidence="5" type="ORF">FCU45_07940</name>
</gene>
<evidence type="ECO:0000259" key="4">
    <source>
        <dbReference type="Pfam" id="PF05707"/>
    </source>
</evidence>
<keyword evidence="1" id="KW-0378">Hydrolase</keyword>
<dbReference type="Gene3D" id="3.40.50.300">
    <property type="entry name" value="P-loop containing nucleotide triphosphate hydrolases"/>
    <property type="match status" value="1"/>
</dbReference>
<organism evidence="5 6">
    <name type="scientific">Sulfurimonas crateris</name>
    <dbReference type="NCBI Taxonomy" id="2574727"/>
    <lineage>
        <taxon>Bacteria</taxon>
        <taxon>Pseudomonadati</taxon>
        <taxon>Campylobacterota</taxon>
        <taxon>Epsilonproteobacteria</taxon>
        <taxon>Campylobacterales</taxon>
        <taxon>Sulfurimonadaceae</taxon>
        <taxon>Sulfurimonas</taxon>
    </lineage>
</organism>
<dbReference type="OrthoDB" id="9800070at2"/>
<keyword evidence="3" id="KW-0812">Transmembrane</keyword>
<dbReference type="SUPFAM" id="SSF52540">
    <property type="entry name" value="P-loop containing nucleoside triphosphate hydrolases"/>
    <property type="match status" value="1"/>
</dbReference>
<dbReference type="Pfam" id="PF05707">
    <property type="entry name" value="Zot"/>
    <property type="match status" value="1"/>
</dbReference>
<evidence type="ECO:0000313" key="5">
    <source>
        <dbReference type="EMBL" id="TKI68886.1"/>
    </source>
</evidence>
<dbReference type="EMBL" id="SZPX01000006">
    <property type="protein sequence ID" value="TKI68886.1"/>
    <property type="molecule type" value="Genomic_DNA"/>
</dbReference>
<keyword evidence="3" id="KW-0472">Membrane</keyword>
<feature type="compositionally biased region" description="Polar residues" evidence="2">
    <location>
        <begin position="355"/>
        <end position="371"/>
    </location>
</feature>
<evidence type="ECO:0000256" key="2">
    <source>
        <dbReference type="SAM" id="MobiDB-lite"/>
    </source>
</evidence>
<keyword evidence="3" id="KW-1133">Transmembrane helix</keyword>
<evidence type="ECO:0000256" key="3">
    <source>
        <dbReference type="SAM" id="Phobius"/>
    </source>
</evidence>
<dbReference type="GO" id="GO:0016787">
    <property type="term" value="F:hydrolase activity"/>
    <property type="evidence" value="ECO:0007669"/>
    <property type="project" value="UniProtKB-KW"/>
</dbReference>
<dbReference type="RefSeq" id="WP_137014076.1">
    <property type="nucleotide sequence ID" value="NZ_SZPX01000006.1"/>
</dbReference>
<dbReference type="AlphaFoldDB" id="A0A4U2Z3V7"/>
<comment type="caution">
    <text evidence="5">The sequence shown here is derived from an EMBL/GenBank/DDBJ whole genome shotgun (WGS) entry which is preliminary data.</text>
</comment>
<name>A0A4U2Z3V7_9BACT</name>
<sequence length="371" mass="43342">MITFFVGVPGSGKTYYAVDKIYNNFSSDKEAKKDKKVTYEICYTNINEFNFDKVENVYPLDIDDLKEKLTQLHKFYKEKKDDDFLVEKCKEYNIYNALFVIDEAHNIFDVKDTVLIWWLSYHRHLFHEIILITQNLSLVESKYKSFSEFFYKAFPQSLTLIKTHFKYNVYCSSRMSMNSKTGSIKVRRNKKVFELYKSGDSINAQNVILKFFFIALLFFLLSAYLLYWISSSYAPDTVTDHQNNSVTDLQNKTVTEQHNNTNYAPVQSQMTMEDLSNYKSSHFLVLSCNSSNCYNEDINLPVSLLTHFIKNNDLSLLYTNNINSNYLKIYLSASESFYKFLISNKGKNEDEKKPVTNSMFSGISSPVPQSR</sequence>
<feature type="region of interest" description="Disordered" evidence="2">
    <location>
        <begin position="348"/>
        <end position="371"/>
    </location>
</feature>
<feature type="domain" description="Zona occludens toxin N-terminal" evidence="4">
    <location>
        <begin position="1"/>
        <end position="198"/>
    </location>
</feature>
<dbReference type="Proteomes" id="UP000309561">
    <property type="component" value="Unassembled WGS sequence"/>
</dbReference>
<feature type="transmembrane region" description="Helical" evidence="3">
    <location>
        <begin position="207"/>
        <end position="229"/>
    </location>
</feature>
<protein>
    <recommendedName>
        <fullName evidence="4">Zona occludens toxin N-terminal domain-containing protein</fullName>
    </recommendedName>
</protein>
<evidence type="ECO:0000313" key="6">
    <source>
        <dbReference type="Proteomes" id="UP000309561"/>
    </source>
</evidence>
<accession>A0A4U2Z3V7</accession>